<comment type="similarity">
    <text evidence="1">Belongs to the peptidase C1 family.</text>
</comment>
<dbReference type="GO" id="GO:0008234">
    <property type="term" value="F:cysteine-type peptidase activity"/>
    <property type="evidence" value="ECO:0007669"/>
    <property type="project" value="InterPro"/>
</dbReference>
<dbReference type="InterPro" id="IPR025661">
    <property type="entry name" value="Pept_asp_AS"/>
</dbReference>
<name>A0A7M5XBX3_9CNID</name>
<evidence type="ECO:0000256" key="4">
    <source>
        <dbReference type="SAM" id="SignalP"/>
    </source>
</evidence>
<feature type="region of interest" description="Disordered" evidence="3">
    <location>
        <begin position="59"/>
        <end position="83"/>
    </location>
</feature>
<dbReference type="Gene3D" id="3.90.70.10">
    <property type="entry name" value="Cysteine proteinases"/>
    <property type="match status" value="1"/>
</dbReference>
<keyword evidence="8" id="KW-1185">Reference proteome</keyword>
<dbReference type="OrthoDB" id="65740at2759"/>
<keyword evidence="2" id="KW-1015">Disulfide bond</keyword>
<organism evidence="7 8">
    <name type="scientific">Clytia hemisphaerica</name>
    <dbReference type="NCBI Taxonomy" id="252671"/>
    <lineage>
        <taxon>Eukaryota</taxon>
        <taxon>Metazoa</taxon>
        <taxon>Cnidaria</taxon>
        <taxon>Hydrozoa</taxon>
        <taxon>Hydroidolina</taxon>
        <taxon>Leptothecata</taxon>
        <taxon>Obeliida</taxon>
        <taxon>Clytiidae</taxon>
        <taxon>Clytia</taxon>
    </lineage>
</organism>
<dbReference type="SMART" id="SM00848">
    <property type="entry name" value="Inhibitor_I29"/>
    <property type="match status" value="1"/>
</dbReference>
<feature type="domain" description="Cathepsin propeptide inhibitor" evidence="6">
    <location>
        <begin position="447"/>
        <end position="503"/>
    </location>
</feature>
<feature type="domain" description="Peptidase C1A papain C-terminal" evidence="5">
    <location>
        <begin position="535"/>
        <end position="751"/>
    </location>
</feature>
<accession>A0A7M5XBX3</accession>
<dbReference type="SMART" id="SM00645">
    <property type="entry name" value="Pept_C1"/>
    <property type="match status" value="1"/>
</dbReference>
<dbReference type="Pfam" id="PF08246">
    <property type="entry name" value="Inhibitor_I29"/>
    <property type="match status" value="1"/>
</dbReference>
<dbReference type="PANTHER" id="PTHR12411">
    <property type="entry name" value="CYSTEINE PROTEASE FAMILY C1-RELATED"/>
    <property type="match status" value="1"/>
</dbReference>
<evidence type="ECO:0000313" key="8">
    <source>
        <dbReference type="Proteomes" id="UP000594262"/>
    </source>
</evidence>
<dbReference type="InterPro" id="IPR025660">
    <property type="entry name" value="Pept_his_AS"/>
</dbReference>
<proteinExistence type="inferred from homology"/>
<dbReference type="FunFam" id="3.90.70.10:FF:000332">
    <property type="entry name" value="Cathepsin L1"/>
    <property type="match status" value="1"/>
</dbReference>
<sequence>MILLKHTFALFTLLLVSNIQRTVSGKLYDQIDRHETVINLNYEKNSASQRRNKIHHVLNEEQTFGEDDPQEKNRLDSSDLMDEGSIITTPDEETFSSGIHSINLLSKDTKDDKKKTTKDKGKGKSEKDKKPKDKEKNKNEISTGIDLKYLQELFQNKDIDSFQKNYTDNLKKEALDNLYKDLVANKKKVFEGLRNQDKLNKTSEDSAIRKIVEGERESERYNINFPLFYHAVGTITLPFDDLVEPFEAWYAGELNMSRIDYYQGMDKSYQRGDIGKYGVVVKVTPAHWSKKGDLSEANTLSCWYKEDSKWSNRRGQTIVPLNVKKFKFVGKSRFNGVPTYKFKYEKRFVDKNNTYTLHVTQSTPYKPIRYEMVGYDHLLRSHYDHYIIDYFSFEEWDFDYKVLQIPKEYKCYKQLEKMKSHFEANPMWEFLHGEHVEAREHELNKTYHNYQKKHKKSSKSDVETHKRKNIFRHNQRFIHSHNRAHLNYTLEVNHLSDVLDEEFEMLKGQSSPDTPELKKELNEIPQLRINIPKTLPKNLDWRDYGAVGPVHSQSFCASCWAFSAIGAIEGAFAIKNGSMEQLSIQQLLDCSWGYNNNGCRGGWSWRAFQFVKDHGIATRKSYGKYLGQEGYCHCGSKEHCDNVQKISYRTIEKHNAEKLKVALAMYGPGSIAVQCARKTFKFYSSGIYDDPKCTQKTDHAVLAIGYGEEENIPYWIIKNSWGKLWGDRGFMKISMKKDFCGVLSNGPLMVSVGGWSNETFPFQHMKRVVPSDSKKFDLQAKERNALFKENGAELTESDFFVIPDHVTAYVNESPKKPA</sequence>
<dbReference type="AlphaFoldDB" id="A0A7M5XBX3"/>
<feature type="chain" id="PRO_5029856966" evidence="4">
    <location>
        <begin position="26"/>
        <end position="818"/>
    </location>
</feature>
<dbReference type="GeneID" id="136810157"/>
<evidence type="ECO:0000256" key="1">
    <source>
        <dbReference type="ARBA" id="ARBA00008455"/>
    </source>
</evidence>
<evidence type="ECO:0000259" key="5">
    <source>
        <dbReference type="SMART" id="SM00645"/>
    </source>
</evidence>
<dbReference type="GO" id="GO:0006508">
    <property type="term" value="P:proteolysis"/>
    <property type="evidence" value="ECO:0007669"/>
    <property type="project" value="InterPro"/>
</dbReference>
<dbReference type="InterPro" id="IPR013128">
    <property type="entry name" value="Peptidase_C1A"/>
</dbReference>
<dbReference type="InterPro" id="IPR013201">
    <property type="entry name" value="Prot_inhib_I29"/>
</dbReference>
<dbReference type="InterPro" id="IPR038765">
    <property type="entry name" value="Papain-like_cys_pep_sf"/>
</dbReference>
<dbReference type="PROSITE" id="PS00640">
    <property type="entry name" value="THIOL_PROTEASE_ASN"/>
    <property type="match status" value="1"/>
</dbReference>
<keyword evidence="4" id="KW-0732">Signal</keyword>
<feature type="region of interest" description="Disordered" evidence="3">
    <location>
        <begin position="109"/>
        <end position="139"/>
    </location>
</feature>
<dbReference type="SUPFAM" id="SSF54001">
    <property type="entry name" value="Cysteine proteinases"/>
    <property type="match status" value="1"/>
</dbReference>
<feature type="signal peptide" evidence="4">
    <location>
        <begin position="1"/>
        <end position="25"/>
    </location>
</feature>
<dbReference type="CDD" id="cd02248">
    <property type="entry name" value="Peptidase_C1A"/>
    <property type="match status" value="1"/>
</dbReference>
<evidence type="ECO:0000259" key="6">
    <source>
        <dbReference type="SMART" id="SM00848"/>
    </source>
</evidence>
<dbReference type="InterPro" id="IPR000668">
    <property type="entry name" value="Peptidase_C1A_C"/>
</dbReference>
<protein>
    <submittedName>
        <fullName evidence="7">Uncharacterized protein</fullName>
    </submittedName>
</protein>
<dbReference type="EnsemblMetazoa" id="CLYHEMT019758.1">
    <property type="protein sequence ID" value="CLYHEMP019758.1"/>
    <property type="gene ID" value="CLYHEMG019758"/>
</dbReference>
<evidence type="ECO:0000313" key="7">
    <source>
        <dbReference type="EnsemblMetazoa" id="CLYHEMP019758.1"/>
    </source>
</evidence>
<dbReference type="PRINTS" id="PR00705">
    <property type="entry name" value="PAPAIN"/>
</dbReference>
<dbReference type="RefSeq" id="XP_066922832.1">
    <property type="nucleotide sequence ID" value="XM_067066731.1"/>
</dbReference>
<evidence type="ECO:0000256" key="3">
    <source>
        <dbReference type="SAM" id="MobiDB-lite"/>
    </source>
</evidence>
<dbReference type="PROSITE" id="PS00639">
    <property type="entry name" value="THIOL_PROTEASE_HIS"/>
    <property type="match status" value="1"/>
</dbReference>
<dbReference type="Pfam" id="PF00112">
    <property type="entry name" value="Peptidase_C1"/>
    <property type="match status" value="1"/>
</dbReference>
<dbReference type="Proteomes" id="UP000594262">
    <property type="component" value="Unplaced"/>
</dbReference>
<reference evidence="7" key="1">
    <citation type="submission" date="2021-01" db="UniProtKB">
        <authorList>
            <consortium name="EnsemblMetazoa"/>
        </authorList>
    </citation>
    <scope>IDENTIFICATION</scope>
</reference>
<evidence type="ECO:0000256" key="2">
    <source>
        <dbReference type="ARBA" id="ARBA00023157"/>
    </source>
</evidence>
<dbReference type="InterPro" id="IPR039417">
    <property type="entry name" value="Peptidase_C1A_papain-like"/>
</dbReference>